<dbReference type="InterPro" id="IPR001387">
    <property type="entry name" value="Cro/C1-type_HTH"/>
</dbReference>
<dbReference type="PANTHER" id="PTHR46797">
    <property type="entry name" value="HTH-TYPE TRANSCRIPTIONAL REGULATOR"/>
    <property type="match status" value="1"/>
</dbReference>
<name>A0A8J3BBQ6_9BACI</name>
<dbReference type="GO" id="GO:0005829">
    <property type="term" value="C:cytosol"/>
    <property type="evidence" value="ECO:0007669"/>
    <property type="project" value="TreeGrafter"/>
</dbReference>
<proteinExistence type="predicted"/>
<dbReference type="Gene3D" id="1.10.260.40">
    <property type="entry name" value="lambda repressor-like DNA-binding domains"/>
    <property type="match status" value="1"/>
</dbReference>
<dbReference type="InterPro" id="IPR013096">
    <property type="entry name" value="Cupin_2"/>
</dbReference>
<dbReference type="SUPFAM" id="SSF51182">
    <property type="entry name" value="RmlC-like cupins"/>
    <property type="match status" value="1"/>
</dbReference>
<sequence>MEPIHVQIGRNLQRLRKQRGLSLDKLAELTGVSKGMLAQIERGESSPTVTTLWKIAAGLNLTFSALIEPEHPTVTVVPRAATSPVVEEGGGYRVYPLFPFDRATRFEVYRVEMDPGVTHASEPHPAGVEEYLLVAEGSLSVDVDGCTYTLRAGDALRMAADRPHTYRCGDRPTRVHMLLVYPPR</sequence>
<organism evidence="5 6">
    <name type="scientific">Calditerricola satsumensis</name>
    <dbReference type="NCBI Taxonomy" id="373054"/>
    <lineage>
        <taxon>Bacteria</taxon>
        <taxon>Bacillati</taxon>
        <taxon>Bacillota</taxon>
        <taxon>Bacilli</taxon>
        <taxon>Bacillales</taxon>
        <taxon>Bacillaceae</taxon>
        <taxon>Calditerricola</taxon>
    </lineage>
</organism>
<evidence type="ECO:0000313" key="6">
    <source>
        <dbReference type="Proteomes" id="UP000637720"/>
    </source>
</evidence>
<feature type="domain" description="HTH cro/C1-type" evidence="4">
    <location>
        <begin position="12"/>
        <end position="66"/>
    </location>
</feature>
<evidence type="ECO:0000256" key="1">
    <source>
        <dbReference type="ARBA" id="ARBA00023015"/>
    </source>
</evidence>
<dbReference type="SMART" id="SM00530">
    <property type="entry name" value="HTH_XRE"/>
    <property type="match status" value="1"/>
</dbReference>
<dbReference type="RefSeq" id="WP_054671103.1">
    <property type="nucleotide sequence ID" value="NZ_BMOF01000003.1"/>
</dbReference>
<gene>
    <name evidence="5" type="ORF">GCM10007043_03250</name>
</gene>
<dbReference type="CDD" id="cd00093">
    <property type="entry name" value="HTH_XRE"/>
    <property type="match status" value="1"/>
</dbReference>
<dbReference type="Gene3D" id="2.60.120.10">
    <property type="entry name" value="Jelly Rolls"/>
    <property type="match status" value="1"/>
</dbReference>
<dbReference type="GO" id="GO:0003677">
    <property type="term" value="F:DNA binding"/>
    <property type="evidence" value="ECO:0007669"/>
    <property type="project" value="UniProtKB-KW"/>
</dbReference>
<reference evidence="5" key="1">
    <citation type="journal article" date="2014" name="Int. J. Syst. Evol. Microbiol.">
        <title>Complete genome sequence of Corynebacterium casei LMG S-19264T (=DSM 44701T), isolated from a smear-ripened cheese.</title>
        <authorList>
            <consortium name="US DOE Joint Genome Institute (JGI-PGF)"/>
            <person name="Walter F."/>
            <person name="Albersmeier A."/>
            <person name="Kalinowski J."/>
            <person name="Ruckert C."/>
        </authorList>
    </citation>
    <scope>NUCLEOTIDE SEQUENCE</scope>
    <source>
        <strain evidence="5">JCM 14719</strain>
    </source>
</reference>
<evidence type="ECO:0000259" key="4">
    <source>
        <dbReference type="PROSITE" id="PS50943"/>
    </source>
</evidence>
<reference evidence="5" key="2">
    <citation type="submission" date="2020-09" db="EMBL/GenBank/DDBJ databases">
        <authorList>
            <person name="Sun Q."/>
            <person name="Ohkuma M."/>
        </authorList>
    </citation>
    <scope>NUCLEOTIDE SEQUENCE</scope>
    <source>
        <strain evidence="5">JCM 14719</strain>
    </source>
</reference>
<keyword evidence="3" id="KW-0804">Transcription</keyword>
<dbReference type="AlphaFoldDB" id="A0A8J3BBQ6"/>
<dbReference type="PROSITE" id="PS50943">
    <property type="entry name" value="HTH_CROC1"/>
    <property type="match status" value="1"/>
</dbReference>
<evidence type="ECO:0000313" key="5">
    <source>
        <dbReference type="EMBL" id="GGJ92906.1"/>
    </source>
</evidence>
<keyword evidence="2" id="KW-0238">DNA-binding</keyword>
<dbReference type="GO" id="GO:0003700">
    <property type="term" value="F:DNA-binding transcription factor activity"/>
    <property type="evidence" value="ECO:0007669"/>
    <property type="project" value="TreeGrafter"/>
</dbReference>
<dbReference type="SUPFAM" id="SSF47413">
    <property type="entry name" value="lambda repressor-like DNA-binding domains"/>
    <property type="match status" value="1"/>
</dbReference>
<keyword evidence="1" id="KW-0805">Transcription regulation</keyword>
<dbReference type="Pfam" id="PF07883">
    <property type="entry name" value="Cupin_2"/>
    <property type="match status" value="1"/>
</dbReference>
<dbReference type="InterPro" id="IPR014710">
    <property type="entry name" value="RmlC-like_jellyroll"/>
</dbReference>
<comment type="caution">
    <text evidence="5">The sequence shown here is derived from an EMBL/GenBank/DDBJ whole genome shotgun (WGS) entry which is preliminary data.</text>
</comment>
<accession>A0A8J3BBQ6</accession>
<dbReference type="CDD" id="cd02209">
    <property type="entry name" value="cupin_XRE_C"/>
    <property type="match status" value="1"/>
</dbReference>
<dbReference type="EMBL" id="BMOF01000003">
    <property type="protein sequence ID" value="GGJ92906.1"/>
    <property type="molecule type" value="Genomic_DNA"/>
</dbReference>
<evidence type="ECO:0000256" key="2">
    <source>
        <dbReference type="ARBA" id="ARBA00023125"/>
    </source>
</evidence>
<dbReference type="InterPro" id="IPR011051">
    <property type="entry name" value="RmlC_Cupin_sf"/>
</dbReference>
<dbReference type="Proteomes" id="UP000637720">
    <property type="component" value="Unassembled WGS sequence"/>
</dbReference>
<dbReference type="PANTHER" id="PTHR46797:SF23">
    <property type="entry name" value="HTH-TYPE TRANSCRIPTIONAL REGULATOR SUTR"/>
    <property type="match status" value="1"/>
</dbReference>
<protein>
    <submittedName>
        <fullName evidence="5">Transcriptional regulator</fullName>
    </submittedName>
</protein>
<keyword evidence="6" id="KW-1185">Reference proteome</keyword>
<evidence type="ECO:0000256" key="3">
    <source>
        <dbReference type="ARBA" id="ARBA00023163"/>
    </source>
</evidence>
<dbReference type="InterPro" id="IPR010982">
    <property type="entry name" value="Lambda_DNA-bd_dom_sf"/>
</dbReference>
<dbReference type="Pfam" id="PF01381">
    <property type="entry name" value="HTH_3"/>
    <property type="match status" value="1"/>
</dbReference>
<dbReference type="InterPro" id="IPR050807">
    <property type="entry name" value="TransReg_Diox_bact_type"/>
</dbReference>